<evidence type="ECO:0000313" key="2">
    <source>
        <dbReference type="Proteomes" id="UP000283003"/>
    </source>
</evidence>
<comment type="caution">
    <text evidence="1">The sequence shown here is derived from an EMBL/GenBank/DDBJ whole genome shotgun (WGS) entry which is preliminary data.</text>
</comment>
<evidence type="ECO:0000313" key="1">
    <source>
        <dbReference type="EMBL" id="RVQ65036.1"/>
    </source>
</evidence>
<reference evidence="1 2" key="1">
    <citation type="submission" date="2018-12" db="EMBL/GenBank/DDBJ databases">
        <title>Croceicoccus ponticola sp. nov., a lipolytic bacterium isolated from seawater.</title>
        <authorList>
            <person name="Yoon J.-H."/>
        </authorList>
    </citation>
    <scope>NUCLEOTIDE SEQUENCE [LARGE SCALE GENOMIC DNA]</scope>
    <source>
        <strain evidence="1 2">GM-16</strain>
    </source>
</reference>
<dbReference type="AlphaFoldDB" id="A0A437GUG2"/>
<name>A0A437GUG2_9SPHN</name>
<sequence>MPTTYGAPPKSVTYEFVDLRNGRWETRIHIVDDDGGVRDMSVSYRRDGQANSGSGYAGEGDTAAVNSPAPNVLVMSLARDKQLESVRTYAISADGLEMTESAADVDDNGVPFVRNFRFARARS</sequence>
<organism evidence="1 2">
    <name type="scientific">Croceicoccus ponticola</name>
    <dbReference type="NCBI Taxonomy" id="2217664"/>
    <lineage>
        <taxon>Bacteria</taxon>
        <taxon>Pseudomonadati</taxon>
        <taxon>Pseudomonadota</taxon>
        <taxon>Alphaproteobacteria</taxon>
        <taxon>Sphingomonadales</taxon>
        <taxon>Erythrobacteraceae</taxon>
        <taxon>Croceicoccus</taxon>
    </lineage>
</organism>
<protein>
    <submittedName>
        <fullName evidence="1">Uncharacterized protein</fullName>
    </submittedName>
</protein>
<dbReference type="OrthoDB" id="7498307at2"/>
<gene>
    <name evidence="1" type="ORF">EKN06_14340</name>
</gene>
<accession>A0A437GUG2</accession>
<keyword evidence="2" id="KW-1185">Reference proteome</keyword>
<proteinExistence type="predicted"/>
<dbReference type="EMBL" id="RXOL01000010">
    <property type="protein sequence ID" value="RVQ65036.1"/>
    <property type="molecule type" value="Genomic_DNA"/>
</dbReference>
<dbReference type="Proteomes" id="UP000283003">
    <property type="component" value="Unassembled WGS sequence"/>
</dbReference>